<accession>A0A1V6QF94</accession>
<dbReference type="SUPFAM" id="SSF103473">
    <property type="entry name" value="MFS general substrate transporter"/>
    <property type="match status" value="1"/>
</dbReference>
<feature type="transmembrane region" description="Helical" evidence="6">
    <location>
        <begin position="157"/>
        <end position="177"/>
    </location>
</feature>
<keyword evidence="4 6" id="KW-1133">Transmembrane helix</keyword>
<organism evidence="7 8">
    <name type="scientific">Penicillium antarcticum</name>
    <dbReference type="NCBI Taxonomy" id="416450"/>
    <lineage>
        <taxon>Eukaryota</taxon>
        <taxon>Fungi</taxon>
        <taxon>Dikarya</taxon>
        <taxon>Ascomycota</taxon>
        <taxon>Pezizomycotina</taxon>
        <taxon>Eurotiomycetes</taxon>
        <taxon>Eurotiomycetidae</taxon>
        <taxon>Eurotiales</taxon>
        <taxon>Aspergillaceae</taxon>
        <taxon>Penicillium</taxon>
    </lineage>
</organism>
<evidence type="ECO:0000313" key="7">
    <source>
        <dbReference type="EMBL" id="OQD87546.1"/>
    </source>
</evidence>
<feature type="transmembrane region" description="Helical" evidence="6">
    <location>
        <begin position="114"/>
        <end position="137"/>
    </location>
</feature>
<comment type="subcellular location">
    <subcellularLocation>
        <location evidence="1">Membrane</location>
        <topology evidence="1">Multi-pass membrane protein</topology>
    </subcellularLocation>
</comment>
<evidence type="ECO:0000256" key="4">
    <source>
        <dbReference type="ARBA" id="ARBA00022989"/>
    </source>
</evidence>
<dbReference type="GO" id="GO:0022857">
    <property type="term" value="F:transmembrane transporter activity"/>
    <property type="evidence" value="ECO:0007669"/>
    <property type="project" value="TreeGrafter"/>
</dbReference>
<gene>
    <name evidence="7" type="ORF">PENANT_c005G05678</name>
</gene>
<name>A0A1V6QF94_9EURO</name>
<sequence length="434" mass="48553">MHDWFAPIDTPTERKLILKLDGLIIVFVFLAYWAKVLHSSATSTAYVSGIKEDLKLHVGSTALADLGLALLPGKSLTLMMTRCPVNYFLPAADLIWGVLTLAQYKASNVTRLYALRFFVGTLGGFFFSAVECMSSGYVQTGAYARLDGRYRIKGWRWLQIICFACTIPIAFLSLCLLPSTPDKCTSRFLGEHEIRLAQERMASEHREARQPFTKSKVFQILKGWRLWVLVAFAFFFSQADGVSSNSGLSLWLKAEGCSVENINMITHGLAGSYNRCISVLNIFTCIVLAIWNVPVGLKFLDFSCLGLRVALLYIIFTWANEICAHSAEEWAIVISAMNTIENTFGAWIPIFVWRTVDAPRYLIGYNWTIALDVCMIVMLVVLQQFWARICAAGSNGKPKTPHLPHHMSEDETALGSDGIKRCSVMTDMPILRQA</sequence>
<keyword evidence="3 6" id="KW-0812">Transmembrane</keyword>
<evidence type="ECO:0008006" key="9">
    <source>
        <dbReference type="Google" id="ProtNLM"/>
    </source>
</evidence>
<feature type="transmembrane region" description="Helical" evidence="6">
    <location>
        <begin position="330"/>
        <end position="353"/>
    </location>
</feature>
<feature type="transmembrane region" description="Helical" evidence="6">
    <location>
        <begin position="16"/>
        <end position="34"/>
    </location>
</feature>
<evidence type="ECO:0000313" key="8">
    <source>
        <dbReference type="Proteomes" id="UP000191672"/>
    </source>
</evidence>
<dbReference type="Proteomes" id="UP000191672">
    <property type="component" value="Unassembled WGS sequence"/>
</dbReference>
<keyword evidence="2" id="KW-0813">Transport</keyword>
<feature type="transmembrane region" description="Helical" evidence="6">
    <location>
        <begin position="299"/>
        <end position="318"/>
    </location>
</feature>
<keyword evidence="8" id="KW-1185">Reference proteome</keyword>
<dbReference type="PANTHER" id="PTHR43791:SF39">
    <property type="entry name" value="TRANSPORTER LIZ1_SEO1, PUTATIVE (AFU_ORTHOLOGUE AFUA_3G00980)-RELATED"/>
    <property type="match status" value="1"/>
</dbReference>
<dbReference type="GO" id="GO:0016020">
    <property type="term" value="C:membrane"/>
    <property type="evidence" value="ECO:0007669"/>
    <property type="project" value="UniProtKB-SubCell"/>
</dbReference>
<evidence type="ECO:0000256" key="2">
    <source>
        <dbReference type="ARBA" id="ARBA00022448"/>
    </source>
</evidence>
<reference evidence="8" key="1">
    <citation type="journal article" date="2017" name="Nat. Microbiol.">
        <title>Global analysis of biosynthetic gene clusters reveals vast potential of secondary metabolite production in Penicillium species.</title>
        <authorList>
            <person name="Nielsen J.C."/>
            <person name="Grijseels S."/>
            <person name="Prigent S."/>
            <person name="Ji B."/>
            <person name="Dainat J."/>
            <person name="Nielsen K.F."/>
            <person name="Frisvad J.C."/>
            <person name="Workman M."/>
            <person name="Nielsen J."/>
        </authorList>
    </citation>
    <scope>NUCLEOTIDE SEQUENCE [LARGE SCALE GENOMIC DNA]</scope>
    <source>
        <strain evidence="8">IBT 31811</strain>
    </source>
</reference>
<dbReference type="InterPro" id="IPR036259">
    <property type="entry name" value="MFS_trans_sf"/>
</dbReference>
<evidence type="ECO:0000256" key="3">
    <source>
        <dbReference type="ARBA" id="ARBA00022692"/>
    </source>
</evidence>
<protein>
    <recommendedName>
        <fullName evidence="9">Major facilitator superfamily (MFS) profile domain-containing protein</fullName>
    </recommendedName>
</protein>
<evidence type="ECO:0000256" key="6">
    <source>
        <dbReference type="SAM" id="Phobius"/>
    </source>
</evidence>
<comment type="caution">
    <text evidence="7">The sequence shown here is derived from an EMBL/GenBank/DDBJ whole genome shotgun (WGS) entry which is preliminary data.</text>
</comment>
<evidence type="ECO:0000256" key="1">
    <source>
        <dbReference type="ARBA" id="ARBA00004141"/>
    </source>
</evidence>
<proteinExistence type="predicted"/>
<keyword evidence="5 6" id="KW-0472">Membrane</keyword>
<dbReference type="PANTHER" id="PTHR43791">
    <property type="entry name" value="PERMEASE-RELATED"/>
    <property type="match status" value="1"/>
</dbReference>
<feature type="transmembrane region" description="Helical" evidence="6">
    <location>
        <begin position="365"/>
        <end position="386"/>
    </location>
</feature>
<evidence type="ECO:0000256" key="5">
    <source>
        <dbReference type="ARBA" id="ARBA00023136"/>
    </source>
</evidence>
<dbReference type="STRING" id="416450.A0A1V6QF94"/>
<dbReference type="AlphaFoldDB" id="A0A1V6QF94"/>
<dbReference type="EMBL" id="MDYN01000005">
    <property type="protein sequence ID" value="OQD87546.1"/>
    <property type="molecule type" value="Genomic_DNA"/>
</dbReference>
<feature type="transmembrane region" description="Helical" evidence="6">
    <location>
        <begin position="272"/>
        <end position="292"/>
    </location>
</feature>